<evidence type="ECO:0000313" key="2">
    <source>
        <dbReference type="EMBL" id="KAJ1087206.1"/>
    </source>
</evidence>
<sequence>MVTRAAGLRWPPEVAEGDASLGPAHPIKEMKNALGLSTDDGSWGKRPRHTG</sequence>
<feature type="non-terminal residue" evidence="2">
    <location>
        <position position="51"/>
    </location>
</feature>
<dbReference type="EMBL" id="JANPWB010000015">
    <property type="protein sequence ID" value="KAJ1087206.1"/>
    <property type="molecule type" value="Genomic_DNA"/>
</dbReference>
<feature type="region of interest" description="Disordered" evidence="1">
    <location>
        <begin position="32"/>
        <end position="51"/>
    </location>
</feature>
<comment type="caution">
    <text evidence="2">The sequence shown here is derived from an EMBL/GenBank/DDBJ whole genome shotgun (WGS) entry which is preliminary data.</text>
</comment>
<reference evidence="2" key="1">
    <citation type="journal article" date="2022" name="bioRxiv">
        <title>Sequencing and chromosome-scale assembly of the giantPleurodeles waltlgenome.</title>
        <authorList>
            <person name="Brown T."/>
            <person name="Elewa A."/>
            <person name="Iarovenko S."/>
            <person name="Subramanian E."/>
            <person name="Araus A.J."/>
            <person name="Petzold A."/>
            <person name="Susuki M."/>
            <person name="Suzuki K.-i.T."/>
            <person name="Hayashi T."/>
            <person name="Toyoda A."/>
            <person name="Oliveira C."/>
            <person name="Osipova E."/>
            <person name="Leigh N.D."/>
            <person name="Simon A."/>
            <person name="Yun M.H."/>
        </authorList>
    </citation>
    <scope>NUCLEOTIDE SEQUENCE</scope>
    <source>
        <strain evidence="2">20211129_DDA</strain>
        <tissue evidence="2">Liver</tissue>
    </source>
</reference>
<feature type="region of interest" description="Disordered" evidence="1">
    <location>
        <begin position="1"/>
        <end position="25"/>
    </location>
</feature>
<keyword evidence="3" id="KW-1185">Reference proteome</keyword>
<organism evidence="2 3">
    <name type="scientific">Pleurodeles waltl</name>
    <name type="common">Iberian ribbed newt</name>
    <dbReference type="NCBI Taxonomy" id="8319"/>
    <lineage>
        <taxon>Eukaryota</taxon>
        <taxon>Metazoa</taxon>
        <taxon>Chordata</taxon>
        <taxon>Craniata</taxon>
        <taxon>Vertebrata</taxon>
        <taxon>Euteleostomi</taxon>
        <taxon>Amphibia</taxon>
        <taxon>Batrachia</taxon>
        <taxon>Caudata</taxon>
        <taxon>Salamandroidea</taxon>
        <taxon>Salamandridae</taxon>
        <taxon>Pleurodelinae</taxon>
        <taxon>Pleurodeles</taxon>
    </lineage>
</organism>
<gene>
    <name evidence="2" type="ORF">NDU88_000393</name>
</gene>
<proteinExistence type="predicted"/>
<evidence type="ECO:0000256" key="1">
    <source>
        <dbReference type="SAM" id="MobiDB-lite"/>
    </source>
</evidence>
<name>A0AAV7L6F3_PLEWA</name>
<dbReference type="Proteomes" id="UP001066276">
    <property type="component" value="Chromosome 11"/>
</dbReference>
<evidence type="ECO:0000313" key="3">
    <source>
        <dbReference type="Proteomes" id="UP001066276"/>
    </source>
</evidence>
<protein>
    <submittedName>
        <fullName evidence="2">Uncharacterized protein</fullName>
    </submittedName>
</protein>
<dbReference type="AlphaFoldDB" id="A0AAV7L6F3"/>
<accession>A0AAV7L6F3</accession>